<comment type="caution">
    <text evidence="1">The sequence shown here is derived from an EMBL/GenBank/DDBJ whole genome shotgun (WGS) entry which is preliminary data.</text>
</comment>
<evidence type="ECO:0000313" key="2">
    <source>
        <dbReference type="Proteomes" id="UP000286415"/>
    </source>
</evidence>
<proteinExistence type="predicted"/>
<dbReference type="AlphaFoldDB" id="A0A8T1MT80"/>
<sequence>MNHNQELLGTEASRCFNRNRRLNPEELEIIRAMLKCRSRCFNVRFEVRQVSHQQRRREHSGATHVRASRRDLRIVGHPDLHSLCR</sequence>
<dbReference type="EMBL" id="NIRI02000042">
    <property type="protein sequence ID" value="KAG5452209.1"/>
    <property type="molecule type" value="Genomic_DNA"/>
</dbReference>
<keyword evidence="2" id="KW-1185">Reference proteome</keyword>
<organism evidence="1 2">
    <name type="scientific">Clonorchis sinensis</name>
    <name type="common">Chinese liver fluke</name>
    <dbReference type="NCBI Taxonomy" id="79923"/>
    <lineage>
        <taxon>Eukaryota</taxon>
        <taxon>Metazoa</taxon>
        <taxon>Spiralia</taxon>
        <taxon>Lophotrochozoa</taxon>
        <taxon>Platyhelminthes</taxon>
        <taxon>Trematoda</taxon>
        <taxon>Digenea</taxon>
        <taxon>Opisthorchiida</taxon>
        <taxon>Opisthorchiata</taxon>
        <taxon>Opisthorchiidae</taxon>
        <taxon>Clonorchis</taxon>
    </lineage>
</organism>
<gene>
    <name evidence="1" type="ORF">CSKR_201620</name>
</gene>
<reference evidence="1 2" key="1">
    <citation type="journal article" date="2018" name="Biotechnol. Adv.">
        <title>Improved genomic resources and new bioinformatic workflow for the carcinogenic parasite Clonorchis sinensis: Biotechnological implications.</title>
        <authorList>
            <person name="Wang D."/>
            <person name="Korhonen P.K."/>
            <person name="Gasser R.B."/>
            <person name="Young N.D."/>
        </authorList>
    </citation>
    <scope>NUCLEOTIDE SEQUENCE [LARGE SCALE GENOMIC DNA]</scope>
    <source>
        <strain evidence="1">Cs-k2</strain>
    </source>
</reference>
<reference evidence="1 2" key="2">
    <citation type="journal article" date="2021" name="Genomics">
        <title>High-quality reference genome for Clonorchis sinensis.</title>
        <authorList>
            <person name="Young N.D."/>
            <person name="Stroehlein A.J."/>
            <person name="Kinkar L."/>
            <person name="Wang T."/>
            <person name="Sohn W.M."/>
            <person name="Chang B.C.H."/>
            <person name="Kaur P."/>
            <person name="Weisz D."/>
            <person name="Dudchenko O."/>
            <person name="Aiden E.L."/>
            <person name="Korhonen P.K."/>
            <person name="Gasser R.B."/>
        </authorList>
    </citation>
    <scope>NUCLEOTIDE SEQUENCE [LARGE SCALE GENOMIC DNA]</scope>
    <source>
        <strain evidence="1">Cs-k2</strain>
    </source>
</reference>
<protein>
    <submittedName>
        <fullName evidence="1">Uncharacterized protein</fullName>
    </submittedName>
</protein>
<evidence type="ECO:0000313" key="1">
    <source>
        <dbReference type="EMBL" id="KAG5452209.1"/>
    </source>
</evidence>
<name>A0A8T1MT80_CLOSI</name>
<accession>A0A8T1MT80</accession>
<dbReference type="Proteomes" id="UP000286415">
    <property type="component" value="Unassembled WGS sequence"/>
</dbReference>